<reference evidence="5" key="1">
    <citation type="journal article" date="2020" name="Nature">
        <title>Giant virus diversity and host interactions through global metagenomics.</title>
        <authorList>
            <person name="Schulz F."/>
            <person name="Roux S."/>
            <person name="Paez-Espino D."/>
            <person name="Jungbluth S."/>
            <person name="Walsh D.A."/>
            <person name="Denef V.J."/>
            <person name="McMahon K.D."/>
            <person name="Konstantinidis K.T."/>
            <person name="Eloe-Fadrosh E.A."/>
            <person name="Kyrpides N.C."/>
            <person name="Woyke T."/>
        </authorList>
    </citation>
    <scope>NUCLEOTIDE SEQUENCE</scope>
    <source>
        <strain evidence="5">GVMAG-S-1063924-116</strain>
    </source>
</reference>
<dbReference type="InterPro" id="IPR027417">
    <property type="entry name" value="P-loop_NTPase"/>
</dbReference>
<dbReference type="AlphaFoldDB" id="A0A6C0JVI1"/>
<keyword evidence="1" id="KW-0547">Nucleotide-binding</keyword>
<evidence type="ECO:0000256" key="2">
    <source>
        <dbReference type="ARBA" id="ARBA00022801"/>
    </source>
</evidence>
<dbReference type="SUPFAM" id="SSF52540">
    <property type="entry name" value="P-loop containing nucleoside triphosphate hydrolases"/>
    <property type="match status" value="1"/>
</dbReference>
<name>A0A6C0JVI1_9ZZZZ</name>
<dbReference type="InterPro" id="IPR051620">
    <property type="entry name" value="ORF904-like_C"/>
</dbReference>
<feature type="domain" description="SF3 helicase" evidence="4">
    <location>
        <begin position="601"/>
        <end position="763"/>
    </location>
</feature>
<organism evidence="5">
    <name type="scientific">viral metagenome</name>
    <dbReference type="NCBI Taxonomy" id="1070528"/>
    <lineage>
        <taxon>unclassified sequences</taxon>
        <taxon>metagenomes</taxon>
        <taxon>organismal metagenomes</taxon>
    </lineage>
</organism>
<dbReference type="Pfam" id="PF23162">
    <property type="entry name" value="AEP_C962R"/>
    <property type="match status" value="1"/>
</dbReference>
<evidence type="ECO:0000259" key="4">
    <source>
        <dbReference type="PROSITE" id="PS51206"/>
    </source>
</evidence>
<accession>A0A6C0JVI1</accession>
<keyword evidence="2" id="KW-0378">Hydrolase</keyword>
<dbReference type="GO" id="GO:0016787">
    <property type="term" value="F:hydrolase activity"/>
    <property type="evidence" value="ECO:0007669"/>
    <property type="project" value="UniProtKB-KW"/>
</dbReference>
<evidence type="ECO:0000313" key="5">
    <source>
        <dbReference type="EMBL" id="QHU08710.1"/>
    </source>
</evidence>
<dbReference type="InterPro" id="IPR014819">
    <property type="entry name" value="PriCT_2"/>
</dbReference>
<dbReference type="Pfam" id="PF08706">
    <property type="entry name" value="D5_N"/>
    <property type="match status" value="1"/>
</dbReference>
<dbReference type="InterPro" id="IPR014015">
    <property type="entry name" value="Helicase_SF3_DNA-vir"/>
</dbReference>
<dbReference type="Gene3D" id="3.40.50.300">
    <property type="entry name" value="P-loop containing nucleotide triphosphate hydrolases"/>
    <property type="match status" value="1"/>
</dbReference>
<evidence type="ECO:0000256" key="3">
    <source>
        <dbReference type="ARBA" id="ARBA00022840"/>
    </source>
</evidence>
<sequence>MSKFFEWADDLSGATHVHDGETVIVPREEFTGMMTEYCDAIYKDVPYTADYVELSKSSFCPLVVDVKMTFRDIADDEDPFNDRFIMMVTSCCQQTIVDVYTTSQNQDELNAVVLRTYPTIMTKETTSHIRIWFPYAVTGDTRSLVDYQVELVKNLRQHNIMTSLEYLPLGNLDDSVSIMKKKYPMYLSQEEDGPLYYYYTLLAMEPVATSSLSEDVPITDYTIELGDIFSYTTHSLIDEMDEIDDAAYYLPVILSPSYYNNTMKFNYIEKGVASSLKYHKLYQLPSDVSMERVESNSYIRAMAKNFLNMIGDHRYYSQTNWEDVGMCIYNSYNGEMDGLTLWIECSEKAYKNGRPEFIDILSRAMGGLSYSMESMYLTFRHNNHLTYKTLAWFASKDSPERYSWWHHNWICSALAMCLPNREDTLVAQLIYRVFWLDVMYSNKMWYMFMNGFWRKCPDGDKVRREISCVMVDILEKKKVELSNDAPRANATDKAKINTMLEDICKLTSSFLNVACKSKYMKELKPYLEVDDLANKTDTNVYVLGLLNGILDLKGDAPIHRSAKPEDYVTKCTGVLYREYSWKDRGVEFVMDWLRKMFPNNETLEYFLKICAYILVGTNPHRLLIIILGVMGSEGKSVLARALKDVLGDYAISLPSSAYKQDSKRGGACPELARAKGCRAVITSEVTEESEKLRDDVAKAIAGQDIMFQRGLYQDGGDMVPTFMSIFLSNVEIEFNRMDSAMKDRIVLFNLKTRFFSLHSNDPNRVCPKDPEEQRRRRIYPRDNKFPDKIAAHASHFLWIISQYHCLVVNEGLAMPKEVMDDTNEYTESQDYYSAFKKLYIEADVDAYLPTGDLIDTFNTWFRIEYPYEARPPRPKHIINNISTFLGRVTGDGWEGYTLKKGYEDDSDDGY</sequence>
<dbReference type="GO" id="GO:0005524">
    <property type="term" value="F:ATP binding"/>
    <property type="evidence" value="ECO:0007669"/>
    <property type="project" value="UniProtKB-KW"/>
</dbReference>
<dbReference type="PANTHER" id="PTHR35372:SF2">
    <property type="entry name" value="SF3 HELICASE DOMAIN-CONTAINING PROTEIN"/>
    <property type="match status" value="1"/>
</dbReference>
<keyword evidence="3" id="KW-0067">ATP-binding</keyword>
<evidence type="ECO:0000256" key="1">
    <source>
        <dbReference type="ARBA" id="ARBA00022741"/>
    </source>
</evidence>
<dbReference type="PROSITE" id="PS51206">
    <property type="entry name" value="SF3_HELICASE_1"/>
    <property type="match status" value="1"/>
</dbReference>
<dbReference type="InterPro" id="IPR014818">
    <property type="entry name" value="Phage/plasmid_primase_P4_C"/>
</dbReference>
<dbReference type="Pfam" id="PF08707">
    <property type="entry name" value="PriCT_2"/>
    <property type="match status" value="1"/>
</dbReference>
<proteinExistence type="predicted"/>
<dbReference type="PANTHER" id="PTHR35372">
    <property type="entry name" value="ATP BINDING PROTEIN-RELATED"/>
    <property type="match status" value="1"/>
</dbReference>
<dbReference type="EMBL" id="MN740698">
    <property type="protein sequence ID" value="QHU08710.1"/>
    <property type="molecule type" value="Genomic_DNA"/>
</dbReference>
<dbReference type="InterPro" id="IPR056443">
    <property type="entry name" value="AEP_C962R"/>
</dbReference>
<protein>
    <recommendedName>
        <fullName evidence="4">SF3 helicase domain-containing protein</fullName>
    </recommendedName>
</protein>